<evidence type="ECO:0000313" key="4">
    <source>
        <dbReference type="Proteomes" id="UP001488805"/>
    </source>
</evidence>
<dbReference type="Proteomes" id="UP001488805">
    <property type="component" value="Unassembled WGS sequence"/>
</dbReference>
<gene>
    <name evidence="3" type="ORF">VZT92_027109</name>
</gene>
<dbReference type="InterPro" id="IPR013087">
    <property type="entry name" value="Znf_C2H2_type"/>
</dbReference>
<keyword evidence="4" id="KW-1185">Reference proteome</keyword>
<reference evidence="3 4" key="1">
    <citation type="journal article" date="2024" name="Genome Biol. Evol.">
        <title>Chromosome-level genome assembly of the viviparous eelpout Zoarces viviparus.</title>
        <authorList>
            <person name="Fuhrmann N."/>
            <person name="Brasseur M.V."/>
            <person name="Bakowski C.E."/>
            <person name="Podsiadlowski L."/>
            <person name="Prost S."/>
            <person name="Krehenwinkel H."/>
            <person name="Mayer C."/>
        </authorList>
    </citation>
    <scope>NUCLEOTIDE SEQUENCE [LARGE SCALE GENOMIC DNA]</scope>
    <source>
        <strain evidence="3">NO-MEL_2022_Ind0_liver</strain>
    </source>
</reference>
<dbReference type="SUPFAM" id="SSF57667">
    <property type="entry name" value="beta-beta-alpha zinc fingers"/>
    <property type="match status" value="1"/>
</dbReference>
<dbReference type="InterPro" id="IPR036236">
    <property type="entry name" value="Znf_C2H2_sf"/>
</dbReference>
<organism evidence="3 4">
    <name type="scientific">Zoarces viviparus</name>
    <name type="common">Viviparous eelpout</name>
    <name type="synonym">Blennius viviparus</name>
    <dbReference type="NCBI Taxonomy" id="48416"/>
    <lineage>
        <taxon>Eukaryota</taxon>
        <taxon>Metazoa</taxon>
        <taxon>Chordata</taxon>
        <taxon>Craniata</taxon>
        <taxon>Vertebrata</taxon>
        <taxon>Euteleostomi</taxon>
        <taxon>Actinopterygii</taxon>
        <taxon>Neopterygii</taxon>
        <taxon>Teleostei</taxon>
        <taxon>Neoteleostei</taxon>
        <taxon>Acanthomorphata</taxon>
        <taxon>Eupercaria</taxon>
        <taxon>Perciformes</taxon>
        <taxon>Cottioidei</taxon>
        <taxon>Zoarcales</taxon>
        <taxon>Zoarcidae</taxon>
        <taxon>Zoarcinae</taxon>
        <taxon>Zoarces</taxon>
    </lineage>
</organism>
<feature type="domain" description="C2H2-type" evidence="2">
    <location>
        <begin position="33"/>
        <end position="61"/>
    </location>
</feature>
<proteinExistence type="predicted"/>
<evidence type="ECO:0000259" key="2">
    <source>
        <dbReference type="PROSITE" id="PS50157"/>
    </source>
</evidence>
<dbReference type="EMBL" id="JBCEZU010000597">
    <property type="protein sequence ID" value="KAK9513588.1"/>
    <property type="molecule type" value="Genomic_DNA"/>
</dbReference>
<evidence type="ECO:0000313" key="3">
    <source>
        <dbReference type="EMBL" id="KAK9513588.1"/>
    </source>
</evidence>
<accession>A0AAW1DUX9</accession>
<dbReference type="PROSITE" id="PS50157">
    <property type="entry name" value="ZINC_FINGER_C2H2_2"/>
    <property type="match status" value="1"/>
</dbReference>
<dbReference type="GO" id="GO:0008270">
    <property type="term" value="F:zinc ion binding"/>
    <property type="evidence" value="ECO:0007669"/>
    <property type="project" value="UniProtKB-KW"/>
</dbReference>
<sequence length="86" mass="9531">MPSAHRQYIFVMENQKSVNIIASTQLSGESSTFICTECGDGFRQYSNVLAHMLAIHGPLESFSLDGSSNGFEVPREYVLQENENNG</sequence>
<dbReference type="PROSITE" id="PS00028">
    <property type="entry name" value="ZINC_FINGER_C2H2_1"/>
    <property type="match status" value="1"/>
</dbReference>
<evidence type="ECO:0000256" key="1">
    <source>
        <dbReference type="PROSITE-ProRule" id="PRU00042"/>
    </source>
</evidence>
<keyword evidence="1" id="KW-0862">Zinc</keyword>
<keyword evidence="1" id="KW-0863">Zinc-finger</keyword>
<comment type="caution">
    <text evidence="3">The sequence shown here is derived from an EMBL/GenBank/DDBJ whole genome shotgun (WGS) entry which is preliminary data.</text>
</comment>
<name>A0AAW1DUX9_ZOAVI</name>
<protein>
    <recommendedName>
        <fullName evidence="2">C2H2-type domain-containing protein</fullName>
    </recommendedName>
</protein>
<keyword evidence="1" id="KW-0479">Metal-binding</keyword>
<dbReference type="AlphaFoldDB" id="A0AAW1DUX9"/>